<accession>A0A7T3G0B8</accession>
<name>A0A7T3G0B8_9EURY</name>
<dbReference type="KEGG" id="hlt:I7X12_04475"/>
<dbReference type="RefSeq" id="WP_198062669.1">
    <property type="nucleotide sequence ID" value="NZ_CP065856.1"/>
</dbReference>
<evidence type="ECO:0000313" key="1">
    <source>
        <dbReference type="EMBL" id="QPV63892.1"/>
    </source>
</evidence>
<proteinExistence type="predicted"/>
<keyword evidence="2" id="KW-1185">Reference proteome</keyword>
<dbReference type="GeneID" id="60587722"/>
<gene>
    <name evidence="1" type="ORF">I7X12_04475</name>
</gene>
<dbReference type="Proteomes" id="UP000595001">
    <property type="component" value="Chromosome"/>
</dbReference>
<dbReference type="AlphaFoldDB" id="A0A7T3G0B8"/>
<sequence length="54" mass="6102">MSGFISITIGPKTAARLDRARQWLDCSPNATYDEIIPELLDEADIDVDLTEEYE</sequence>
<protein>
    <submittedName>
        <fullName evidence="1">Uncharacterized protein</fullName>
    </submittedName>
</protein>
<dbReference type="EMBL" id="CP065856">
    <property type="protein sequence ID" value="QPV63892.1"/>
    <property type="molecule type" value="Genomic_DNA"/>
</dbReference>
<reference evidence="1 2" key="1">
    <citation type="submission" date="2020-12" db="EMBL/GenBank/DDBJ databases">
        <title>Halosimplex halophilum sp. nov. and Halosimplex salinum sp. nov., two new members of the genus Halosimplex.</title>
        <authorList>
            <person name="Cui H.L."/>
        </authorList>
    </citation>
    <scope>NUCLEOTIDE SEQUENCE [LARGE SCALE GENOMIC DNA]</scope>
    <source>
        <strain evidence="1 2">YGH94</strain>
    </source>
</reference>
<evidence type="ECO:0000313" key="2">
    <source>
        <dbReference type="Proteomes" id="UP000595001"/>
    </source>
</evidence>
<organism evidence="1 2">
    <name type="scientific">Halosimplex litoreum</name>
    <dbReference type="NCBI Taxonomy" id="1198301"/>
    <lineage>
        <taxon>Archaea</taxon>
        <taxon>Methanobacteriati</taxon>
        <taxon>Methanobacteriota</taxon>
        <taxon>Stenosarchaea group</taxon>
        <taxon>Halobacteria</taxon>
        <taxon>Halobacteriales</taxon>
        <taxon>Haloarculaceae</taxon>
        <taxon>Halosimplex</taxon>
    </lineage>
</organism>